<evidence type="ECO:0000313" key="3">
    <source>
        <dbReference type="EMBL" id="NSF74099.1"/>
    </source>
</evidence>
<keyword evidence="1" id="KW-0812">Transmembrane</keyword>
<dbReference type="Pfam" id="PF12164">
    <property type="entry name" value="SporV_AA"/>
    <property type="match status" value="1"/>
</dbReference>
<dbReference type="RefSeq" id="WP_173743556.1">
    <property type="nucleotide sequence ID" value="NZ_JAAIPF010000020.1"/>
</dbReference>
<name>A0ABX2GP84_9FIRM</name>
<reference evidence="3 4" key="1">
    <citation type="journal article" date="2020" name="Cell Host Microbe">
        <title>Functional and Genomic Variation between Human-Derived Isolates of Lachnospiraceae Reveals Inter- and Intra-Species Diversity.</title>
        <authorList>
            <person name="Sorbara M.T."/>
            <person name="Littmann E.R."/>
            <person name="Fontana E."/>
            <person name="Moody T.U."/>
            <person name="Kohout C.E."/>
            <person name="Gjonbalaj M."/>
            <person name="Eaton V."/>
            <person name="Seok R."/>
            <person name="Leiner I.M."/>
            <person name="Pamer E.G."/>
        </authorList>
    </citation>
    <scope>NUCLEOTIDE SEQUENCE [LARGE SCALE GENOMIC DNA]</scope>
    <source>
        <strain evidence="3 4">MSK.20.11</strain>
    </source>
</reference>
<organism evidence="3 4">
    <name type="scientific">Blautia wexlerae</name>
    <dbReference type="NCBI Taxonomy" id="418240"/>
    <lineage>
        <taxon>Bacteria</taxon>
        <taxon>Bacillati</taxon>
        <taxon>Bacillota</taxon>
        <taxon>Clostridia</taxon>
        <taxon>Lachnospirales</taxon>
        <taxon>Lachnospiraceae</taxon>
        <taxon>Blautia</taxon>
    </lineage>
</organism>
<dbReference type="EMBL" id="JAAIPF010000020">
    <property type="protein sequence ID" value="NSF74099.1"/>
    <property type="molecule type" value="Genomic_DNA"/>
</dbReference>
<keyword evidence="4" id="KW-1185">Reference proteome</keyword>
<evidence type="ECO:0000256" key="1">
    <source>
        <dbReference type="SAM" id="Phobius"/>
    </source>
</evidence>
<sequence length="210" mass="23899">MSDTLYLLLDKNIQTLHPHIYLQDIASLSCSNSKLLNRLRVMPVVNLPPDKPGRYVLSVMDLISKIQQKEPDLEITPIGEPTFIITYKNKPGPGLLWEWIKILFVGLSTFFGAAFSIMTFNNDVDVGKLFASIYTQVTGRISDHFTILEITYSIGIGLGVLFFFNHFGHRKLTADPTPMQIQMRLYEDNVNTTIIEEADRRKNIDPLPNK</sequence>
<protein>
    <submittedName>
        <fullName evidence="3">Stage V sporulation protein AA</fullName>
    </submittedName>
</protein>
<accession>A0ABX2GP84</accession>
<dbReference type="Gene3D" id="2.60.480.10">
    <property type="entry name" value="eubacterium ventriosum atcc domain"/>
    <property type="match status" value="1"/>
</dbReference>
<keyword evidence="1" id="KW-1133">Transmembrane helix</keyword>
<evidence type="ECO:0000313" key="4">
    <source>
        <dbReference type="Proteomes" id="UP000822152"/>
    </source>
</evidence>
<dbReference type="Proteomes" id="UP000822152">
    <property type="component" value="Unassembled WGS sequence"/>
</dbReference>
<evidence type="ECO:0000259" key="2">
    <source>
        <dbReference type="Pfam" id="PF12164"/>
    </source>
</evidence>
<feature type="transmembrane region" description="Helical" evidence="1">
    <location>
        <begin position="99"/>
        <end position="120"/>
    </location>
</feature>
<feature type="transmembrane region" description="Helical" evidence="1">
    <location>
        <begin position="145"/>
        <end position="164"/>
    </location>
</feature>
<proteinExistence type="predicted"/>
<comment type="caution">
    <text evidence="3">The sequence shown here is derived from an EMBL/GenBank/DDBJ whole genome shotgun (WGS) entry which is preliminary data.</text>
</comment>
<feature type="domain" description="Stage V sporulation protein AA" evidence="2">
    <location>
        <begin position="3"/>
        <end position="90"/>
    </location>
</feature>
<keyword evidence="1" id="KW-0472">Membrane</keyword>
<dbReference type="InterPro" id="IPR021997">
    <property type="entry name" value="SporV_AA"/>
</dbReference>
<gene>
    <name evidence="3" type="ORF">G4952_09780</name>
</gene>
<dbReference type="InterPro" id="IPR038548">
    <property type="entry name" value="SporV_AA_N_sf"/>
</dbReference>